<protein>
    <submittedName>
        <fullName evidence="1">Uncharacterized protein</fullName>
    </submittedName>
</protein>
<accession>A0A2A2K4T3</accession>
<dbReference type="Proteomes" id="UP000218231">
    <property type="component" value="Unassembled WGS sequence"/>
</dbReference>
<comment type="caution">
    <text evidence="1">The sequence shown here is derived from an EMBL/GenBank/DDBJ whole genome shotgun (WGS) entry which is preliminary data.</text>
</comment>
<reference evidence="1 2" key="1">
    <citation type="journal article" date="2017" name="Curr. Biol.">
        <title>Genome architecture and evolution of a unichromosomal asexual nematode.</title>
        <authorList>
            <person name="Fradin H."/>
            <person name="Zegar C."/>
            <person name="Gutwein M."/>
            <person name="Lucas J."/>
            <person name="Kovtun M."/>
            <person name="Corcoran D."/>
            <person name="Baugh L.R."/>
            <person name="Kiontke K."/>
            <person name="Gunsalus K."/>
            <person name="Fitch D.H."/>
            <person name="Piano F."/>
        </authorList>
    </citation>
    <scope>NUCLEOTIDE SEQUENCE [LARGE SCALE GENOMIC DNA]</scope>
    <source>
        <strain evidence="1">PF1309</strain>
    </source>
</reference>
<sequence length="129" mass="14010">MLRMGRCFRVRAHGRFHPLSPALPLRSPCRRGGRSSTAPCGLGGQRVDQITVVGEYVVMGIGDDGRCAVQQVGKDTVLVGSARSVRTRRLVSRLVHQDDDDRGLFVFVKRPAVDDVPSAARDREGVEGG</sequence>
<dbReference type="EMBL" id="LIAE01009663">
    <property type="protein sequence ID" value="PAV68921.1"/>
    <property type="molecule type" value="Genomic_DNA"/>
</dbReference>
<keyword evidence="2" id="KW-1185">Reference proteome</keyword>
<evidence type="ECO:0000313" key="1">
    <source>
        <dbReference type="EMBL" id="PAV68921.1"/>
    </source>
</evidence>
<gene>
    <name evidence="1" type="ORF">WR25_26027</name>
</gene>
<name>A0A2A2K4T3_9BILA</name>
<evidence type="ECO:0000313" key="2">
    <source>
        <dbReference type="Proteomes" id="UP000218231"/>
    </source>
</evidence>
<proteinExistence type="predicted"/>
<organism evidence="1 2">
    <name type="scientific">Diploscapter pachys</name>
    <dbReference type="NCBI Taxonomy" id="2018661"/>
    <lineage>
        <taxon>Eukaryota</taxon>
        <taxon>Metazoa</taxon>
        <taxon>Ecdysozoa</taxon>
        <taxon>Nematoda</taxon>
        <taxon>Chromadorea</taxon>
        <taxon>Rhabditida</taxon>
        <taxon>Rhabditina</taxon>
        <taxon>Rhabditomorpha</taxon>
        <taxon>Rhabditoidea</taxon>
        <taxon>Rhabditidae</taxon>
        <taxon>Diploscapter</taxon>
    </lineage>
</organism>
<dbReference type="AlphaFoldDB" id="A0A2A2K4T3"/>